<keyword evidence="1" id="KW-0378">Hydrolase</keyword>
<dbReference type="AlphaFoldDB" id="A0A7V3VSC6"/>
<dbReference type="SFLD" id="SFLDS00003">
    <property type="entry name" value="Haloacid_Dehalogenase"/>
    <property type="match status" value="1"/>
</dbReference>
<reference evidence="1" key="1">
    <citation type="journal article" date="2020" name="mSystems">
        <title>Genome- and Community-Level Interaction Insights into Carbon Utilization and Element Cycling Functions of Hydrothermarchaeota in Hydrothermal Sediment.</title>
        <authorList>
            <person name="Zhou Z."/>
            <person name="Liu Y."/>
            <person name="Xu W."/>
            <person name="Pan J."/>
            <person name="Luo Z.H."/>
            <person name="Li M."/>
        </authorList>
    </citation>
    <scope>NUCLEOTIDE SEQUENCE [LARGE SCALE GENOMIC DNA]</scope>
    <source>
        <strain evidence="1">SpSt-966</strain>
    </source>
</reference>
<name>A0A7V3VSC6_9BACT</name>
<dbReference type="GO" id="GO:0005829">
    <property type="term" value="C:cytosol"/>
    <property type="evidence" value="ECO:0007669"/>
    <property type="project" value="TreeGrafter"/>
</dbReference>
<dbReference type="GO" id="GO:0000287">
    <property type="term" value="F:magnesium ion binding"/>
    <property type="evidence" value="ECO:0007669"/>
    <property type="project" value="TreeGrafter"/>
</dbReference>
<accession>A0A7V3VSC6</accession>
<dbReference type="InterPro" id="IPR006379">
    <property type="entry name" value="HAD-SF_hydro_IIB"/>
</dbReference>
<protein>
    <submittedName>
        <fullName evidence="1">HAD family hydrolase</fullName>
    </submittedName>
</protein>
<dbReference type="Gene3D" id="3.30.1240.10">
    <property type="match status" value="1"/>
</dbReference>
<evidence type="ECO:0000313" key="1">
    <source>
        <dbReference type="EMBL" id="HGE74957.1"/>
    </source>
</evidence>
<comment type="caution">
    <text evidence="1">The sequence shown here is derived from an EMBL/GenBank/DDBJ whole genome shotgun (WGS) entry which is preliminary data.</text>
</comment>
<dbReference type="EMBL" id="DTPE01000101">
    <property type="protein sequence ID" value="HGE74957.1"/>
    <property type="molecule type" value="Genomic_DNA"/>
</dbReference>
<dbReference type="GO" id="GO:0016791">
    <property type="term" value="F:phosphatase activity"/>
    <property type="evidence" value="ECO:0007669"/>
    <property type="project" value="TreeGrafter"/>
</dbReference>
<proteinExistence type="predicted"/>
<dbReference type="NCBIfam" id="TIGR00099">
    <property type="entry name" value="Cof-subfamily"/>
    <property type="match status" value="1"/>
</dbReference>
<dbReference type="Gene3D" id="3.40.50.1000">
    <property type="entry name" value="HAD superfamily/HAD-like"/>
    <property type="match status" value="1"/>
</dbReference>
<dbReference type="SUPFAM" id="SSF56784">
    <property type="entry name" value="HAD-like"/>
    <property type="match status" value="1"/>
</dbReference>
<dbReference type="Pfam" id="PF08282">
    <property type="entry name" value="Hydrolase_3"/>
    <property type="match status" value="1"/>
</dbReference>
<dbReference type="NCBIfam" id="TIGR01484">
    <property type="entry name" value="HAD-SF-IIB"/>
    <property type="match status" value="1"/>
</dbReference>
<dbReference type="SFLD" id="SFLDG01140">
    <property type="entry name" value="C2.B:_Phosphomannomutase_and_P"/>
    <property type="match status" value="1"/>
</dbReference>
<dbReference type="PANTHER" id="PTHR10000:SF8">
    <property type="entry name" value="HAD SUPERFAMILY HYDROLASE-LIKE, TYPE 3"/>
    <property type="match status" value="1"/>
</dbReference>
<dbReference type="PANTHER" id="PTHR10000">
    <property type="entry name" value="PHOSPHOSERINE PHOSPHATASE"/>
    <property type="match status" value="1"/>
</dbReference>
<gene>
    <name evidence="1" type="ORF">ENX73_02400</name>
</gene>
<dbReference type="InterPro" id="IPR000150">
    <property type="entry name" value="Cof"/>
</dbReference>
<dbReference type="InterPro" id="IPR036412">
    <property type="entry name" value="HAD-like_sf"/>
</dbReference>
<dbReference type="InterPro" id="IPR023214">
    <property type="entry name" value="HAD_sf"/>
</dbReference>
<sequence>MKVFVFDLDGTVLVNSQIAPDVKKLLKRLSQSYIVIFASGRMFSSILKVMRNFDLDGIIVAYNGSYIFLKDEIKTYCINPKDAAAVIDFLRALKVHRQVYVDDVLYVEEKNEFAMAYSQQSGVEFHVTEDLKETIKNGCIFKILAYDTPENVRKIKDQASECDFGNVDLFTSSESYLEFVRKGINKKVAIEFLAQKMGFSLSEVIAFGDGENDAELLSAAGMSFAMFPGNEKSLTAGSKIIDNLDGRGILRAFKVLKYSHMLEER</sequence>
<organism evidence="1">
    <name type="scientific">Mesoaciditoga lauensis</name>
    <dbReference type="NCBI Taxonomy" id="1495039"/>
    <lineage>
        <taxon>Bacteria</taxon>
        <taxon>Thermotogati</taxon>
        <taxon>Thermotogota</taxon>
        <taxon>Thermotogae</taxon>
        <taxon>Mesoaciditogales</taxon>
        <taxon>Mesoaciditogaceae</taxon>
        <taxon>Mesoaciditoga</taxon>
    </lineage>
</organism>